<evidence type="ECO:0000259" key="8">
    <source>
        <dbReference type="PROSITE" id="PS50011"/>
    </source>
</evidence>
<feature type="binding site" evidence="5">
    <location>
        <position position="74"/>
    </location>
    <ligand>
        <name>ATP</name>
        <dbReference type="ChEBI" id="CHEBI:30616"/>
    </ligand>
</feature>
<evidence type="ECO:0000313" key="9">
    <source>
        <dbReference type="EMBL" id="QDU99148.1"/>
    </source>
</evidence>
<evidence type="ECO:0000256" key="2">
    <source>
        <dbReference type="ARBA" id="ARBA00022741"/>
    </source>
</evidence>
<feature type="transmembrane region" description="Helical" evidence="7">
    <location>
        <begin position="536"/>
        <end position="558"/>
    </location>
</feature>
<dbReference type="InterPro" id="IPR000719">
    <property type="entry name" value="Prot_kinase_dom"/>
</dbReference>
<feature type="region of interest" description="Disordered" evidence="6">
    <location>
        <begin position="1"/>
        <end position="34"/>
    </location>
</feature>
<dbReference type="SUPFAM" id="SSF56112">
    <property type="entry name" value="Protein kinase-like (PK-like)"/>
    <property type="match status" value="1"/>
</dbReference>
<dbReference type="InterPro" id="IPR017441">
    <property type="entry name" value="Protein_kinase_ATP_BS"/>
</dbReference>
<evidence type="ECO:0000256" key="4">
    <source>
        <dbReference type="ARBA" id="ARBA00022840"/>
    </source>
</evidence>
<dbReference type="EC" id="2.7.11.1" evidence="9"/>
<dbReference type="PANTHER" id="PTHR43289">
    <property type="entry name" value="MITOGEN-ACTIVATED PROTEIN KINASE KINASE KINASE 20-RELATED"/>
    <property type="match status" value="1"/>
</dbReference>
<dbReference type="GO" id="GO:0005524">
    <property type="term" value="F:ATP binding"/>
    <property type="evidence" value="ECO:0007669"/>
    <property type="project" value="UniProtKB-UniRule"/>
</dbReference>
<feature type="transmembrane region" description="Helical" evidence="7">
    <location>
        <begin position="427"/>
        <end position="447"/>
    </location>
</feature>
<sequence length="703" mass="76163">MQRPTATLKSEGSSAQGDPPPPQGLQPRGGSMKFSYATGSRPLDGFTIKRGVGIGGFGEVYFALSDAGKEVALKRILRNTDVELRGVSQCMNLKHTHLIHLFDIRYDAAGEAWVVMEFVSGDSLKEVIDRHPQGLPGPEVERWFAQISSGVAYLHDHGIVHRDLKPGNIFTDEGVVKIGDYGLSKCISHSRRHAQTESVGTFHYMAPEIGKGEYGKEIDIYALGVVLYEMLTGRVPFNGESSQEIIMKHLTDNPVLTGVPEPYRSVIEKALAKDPQWRYASVAAMQQDLALVPPAAGPASGPVSRTSASATPPREAHVQTSSPDPYFIDEEPEPIQLGELHDRQSHYRTPAAPVIHIDEHSAGGARTELIRAGQASGAALATVTQEPLMGAVRQRLGGVAHWWNHSLGWAPKGVILASTAVLVVLNFQWVALGGVILGGGYGAYYAAWRMLREPSTAVAYQPAPTGRYQGDSPRMTYVDKTRRVREVLAERSAAERLMELTGSLLLSAGIALVASLTAVAFSGLNLTDGGVGAWSFLAWVAVTAMLGSWAILITAKVWEHRPLEPRIRRLTLLAVGLIVGAGAFFAGRLLEVPLDDFPGAGRVLLQGLYPASLYGENHAPRLPAYLMQFAVLFAAVGWWKQADPLRRRRLSWLAGGVALLAALFLPFPQPWGLLLAGIISLAVQLSSPWLSPARRQQAAEQRL</sequence>
<accession>A0A518E502</accession>
<evidence type="ECO:0000256" key="1">
    <source>
        <dbReference type="ARBA" id="ARBA00022679"/>
    </source>
</evidence>
<evidence type="ECO:0000256" key="3">
    <source>
        <dbReference type="ARBA" id="ARBA00022777"/>
    </source>
</evidence>
<dbReference type="Pfam" id="PF00069">
    <property type="entry name" value="Pkinase"/>
    <property type="match status" value="1"/>
</dbReference>
<keyword evidence="7" id="KW-1133">Transmembrane helix</keyword>
<feature type="transmembrane region" description="Helical" evidence="7">
    <location>
        <begin position="570"/>
        <end position="590"/>
    </location>
</feature>
<evidence type="ECO:0000256" key="6">
    <source>
        <dbReference type="SAM" id="MobiDB-lite"/>
    </source>
</evidence>
<feature type="domain" description="Protein kinase" evidence="8">
    <location>
        <begin position="46"/>
        <end position="291"/>
    </location>
</feature>
<protein>
    <submittedName>
        <fullName evidence="9">Serine/threonine-protein kinase PrkC</fullName>
        <ecNumber evidence="9">2.7.11.1</ecNumber>
    </submittedName>
</protein>
<reference evidence="9 10" key="1">
    <citation type="submission" date="2019-02" db="EMBL/GenBank/DDBJ databases">
        <title>Deep-cultivation of Planctomycetes and their phenomic and genomic characterization uncovers novel biology.</title>
        <authorList>
            <person name="Wiegand S."/>
            <person name="Jogler M."/>
            <person name="Boedeker C."/>
            <person name="Pinto D."/>
            <person name="Vollmers J."/>
            <person name="Rivas-Marin E."/>
            <person name="Kohn T."/>
            <person name="Peeters S.H."/>
            <person name="Heuer A."/>
            <person name="Rast P."/>
            <person name="Oberbeckmann S."/>
            <person name="Bunk B."/>
            <person name="Jeske O."/>
            <person name="Meyerdierks A."/>
            <person name="Storesund J.E."/>
            <person name="Kallscheuer N."/>
            <person name="Luecker S."/>
            <person name="Lage O.M."/>
            <person name="Pohl T."/>
            <person name="Merkel B.J."/>
            <person name="Hornburger P."/>
            <person name="Mueller R.-W."/>
            <person name="Bruemmer F."/>
            <person name="Labrenz M."/>
            <person name="Spormann A.M."/>
            <person name="Op den Camp H."/>
            <person name="Overmann J."/>
            <person name="Amann R."/>
            <person name="Jetten M.S.M."/>
            <person name="Mascher T."/>
            <person name="Medema M.H."/>
            <person name="Devos D.P."/>
            <person name="Kaster A.-K."/>
            <person name="Ovreas L."/>
            <person name="Rohde M."/>
            <person name="Galperin M.Y."/>
            <person name="Jogler C."/>
        </authorList>
    </citation>
    <scope>NUCLEOTIDE SEQUENCE [LARGE SCALE GENOMIC DNA]</scope>
    <source>
        <strain evidence="9 10">Pla85_3_4</strain>
    </source>
</reference>
<keyword evidence="4 5" id="KW-0067">ATP-binding</keyword>
<dbReference type="Gene3D" id="1.10.510.10">
    <property type="entry name" value="Transferase(Phosphotransferase) domain 1"/>
    <property type="match status" value="1"/>
</dbReference>
<dbReference type="PROSITE" id="PS00107">
    <property type="entry name" value="PROTEIN_KINASE_ATP"/>
    <property type="match status" value="1"/>
</dbReference>
<dbReference type="SMART" id="SM00220">
    <property type="entry name" value="S_TKc"/>
    <property type="match status" value="1"/>
</dbReference>
<keyword evidence="10" id="KW-1185">Reference proteome</keyword>
<dbReference type="EMBL" id="CP036433">
    <property type="protein sequence ID" value="QDU99148.1"/>
    <property type="molecule type" value="Genomic_DNA"/>
</dbReference>
<dbReference type="InterPro" id="IPR011009">
    <property type="entry name" value="Kinase-like_dom_sf"/>
</dbReference>
<dbReference type="InterPro" id="IPR008271">
    <property type="entry name" value="Ser/Thr_kinase_AS"/>
</dbReference>
<feature type="transmembrane region" description="Helical" evidence="7">
    <location>
        <begin position="622"/>
        <end position="638"/>
    </location>
</feature>
<feature type="region of interest" description="Disordered" evidence="6">
    <location>
        <begin position="293"/>
        <end position="326"/>
    </location>
</feature>
<feature type="compositionally biased region" description="Polar residues" evidence="6">
    <location>
        <begin position="1"/>
        <end position="15"/>
    </location>
</feature>
<keyword evidence="7" id="KW-0472">Membrane</keyword>
<keyword evidence="7" id="KW-0812">Transmembrane</keyword>
<keyword evidence="1 9" id="KW-0808">Transferase</keyword>
<dbReference type="PROSITE" id="PS50011">
    <property type="entry name" value="PROTEIN_KINASE_DOM"/>
    <property type="match status" value="1"/>
</dbReference>
<dbReference type="PROSITE" id="PS00108">
    <property type="entry name" value="PROTEIN_KINASE_ST"/>
    <property type="match status" value="1"/>
</dbReference>
<feature type="transmembrane region" description="Helical" evidence="7">
    <location>
        <begin position="504"/>
        <end position="524"/>
    </location>
</feature>
<proteinExistence type="predicted"/>
<dbReference type="OrthoDB" id="6111975at2"/>
<keyword evidence="2 5" id="KW-0547">Nucleotide-binding</keyword>
<feature type="transmembrane region" description="Helical" evidence="7">
    <location>
        <begin position="673"/>
        <end position="693"/>
    </location>
</feature>
<name>A0A518E502_9BACT</name>
<feature type="compositionally biased region" description="Low complexity" evidence="6">
    <location>
        <begin position="293"/>
        <end position="304"/>
    </location>
</feature>
<evidence type="ECO:0000256" key="5">
    <source>
        <dbReference type="PROSITE-ProRule" id="PRU10141"/>
    </source>
</evidence>
<dbReference type="GO" id="GO:0004674">
    <property type="term" value="F:protein serine/threonine kinase activity"/>
    <property type="evidence" value="ECO:0007669"/>
    <property type="project" value="UniProtKB-EC"/>
</dbReference>
<dbReference type="Proteomes" id="UP000317648">
    <property type="component" value="Chromosome"/>
</dbReference>
<dbReference type="PANTHER" id="PTHR43289:SF6">
    <property type="entry name" value="SERINE_THREONINE-PROTEIN KINASE NEKL-3"/>
    <property type="match status" value="1"/>
</dbReference>
<dbReference type="AlphaFoldDB" id="A0A518E502"/>
<keyword evidence="3 9" id="KW-0418">Kinase</keyword>
<gene>
    <name evidence="9" type="primary">prkC_18</name>
    <name evidence="9" type="ORF">Pla8534_70600</name>
</gene>
<dbReference type="CDD" id="cd14014">
    <property type="entry name" value="STKc_PknB_like"/>
    <property type="match status" value="1"/>
</dbReference>
<feature type="transmembrane region" description="Helical" evidence="7">
    <location>
        <begin position="650"/>
        <end position="667"/>
    </location>
</feature>
<evidence type="ECO:0000256" key="7">
    <source>
        <dbReference type="SAM" id="Phobius"/>
    </source>
</evidence>
<evidence type="ECO:0000313" key="10">
    <source>
        <dbReference type="Proteomes" id="UP000317648"/>
    </source>
</evidence>
<dbReference type="KEGG" id="lcre:Pla8534_70600"/>
<organism evidence="9 10">
    <name type="scientific">Lignipirellula cremea</name>
    <dbReference type="NCBI Taxonomy" id="2528010"/>
    <lineage>
        <taxon>Bacteria</taxon>
        <taxon>Pseudomonadati</taxon>
        <taxon>Planctomycetota</taxon>
        <taxon>Planctomycetia</taxon>
        <taxon>Pirellulales</taxon>
        <taxon>Pirellulaceae</taxon>
        <taxon>Lignipirellula</taxon>
    </lineage>
</organism>